<evidence type="ECO:0000313" key="2">
    <source>
        <dbReference type="EMBL" id="ESK92818.1"/>
    </source>
</evidence>
<gene>
    <name evidence="2" type="ORF">Moror_9131</name>
</gene>
<feature type="region of interest" description="Disordered" evidence="1">
    <location>
        <begin position="166"/>
        <end position="221"/>
    </location>
</feature>
<evidence type="ECO:0000256" key="1">
    <source>
        <dbReference type="SAM" id="MobiDB-lite"/>
    </source>
</evidence>
<sequence>MALEGRPRDWLQKNYLFIELEERPGDSHPTEKRFYLLGGDVASRQWIIDRLKEDGDNQEQIDDYKNDVRAENVLQIVIKAPHGLLRILWFGIADWEKTRKGKKYAKHMLDIIDRYWLDGLADALDKGDTTAYENLMKRMVIRQIEEEQAGMHPVYIDSEQADELVREMEEPHPKPDVNPERRAKEAQRRKAKKQRQKERRKAEGAAATSPNTDETVLEEVD</sequence>
<dbReference type="KEGG" id="mrr:Moror_9131"/>
<dbReference type="EMBL" id="AWSO01000244">
    <property type="protein sequence ID" value="ESK92818.1"/>
    <property type="molecule type" value="Genomic_DNA"/>
</dbReference>
<feature type="compositionally biased region" description="Basic and acidic residues" evidence="1">
    <location>
        <begin position="166"/>
        <end position="188"/>
    </location>
</feature>
<organism evidence="2 3">
    <name type="scientific">Moniliophthora roreri (strain MCA 2997)</name>
    <name type="common">Cocoa frosty pod rot fungus</name>
    <name type="synonym">Crinipellis roreri</name>
    <dbReference type="NCBI Taxonomy" id="1381753"/>
    <lineage>
        <taxon>Eukaryota</taxon>
        <taxon>Fungi</taxon>
        <taxon>Dikarya</taxon>
        <taxon>Basidiomycota</taxon>
        <taxon>Agaricomycotina</taxon>
        <taxon>Agaricomycetes</taxon>
        <taxon>Agaricomycetidae</taxon>
        <taxon>Agaricales</taxon>
        <taxon>Marasmiineae</taxon>
        <taxon>Marasmiaceae</taxon>
        <taxon>Moniliophthora</taxon>
    </lineage>
</organism>
<dbReference type="Proteomes" id="UP000017559">
    <property type="component" value="Unassembled WGS sequence"/>
</dbReference>
<protein>
    <submittedName>
        <fullName evidence="2">Uncharacterized protein</fullName>
    </submittedName>
</protein>
<feature type="compositionally biased region" description="Basic residues" evidence="1">
    <location>
        <begin position="189"/>
        <end position="199"/>
    </location>
</feature>
<evidence type="ECO:0000313" key="3">
    <source>
        <dbReference type="Proteomes" id="UP000017559"/>
    </source>
</evidence>
<keyword evidence="3" id="KW-1185">Reference proteome</keyword>
<proteinExistence type="predicted"/>
<comment type="caution">
    <text evidence="2">The sequence shown here is derived from an EMBL/GenBank/DDBJ whole genome shotgun (WGS) entry which is preliminary data.</text>
</comment>
<name>V2X120_MONRO</name>
<dbReference type="HOGENOM" id="CLU_1250960_0_0_1"/>
<reference evidence="2 3" key="1">
    <citation type="journal article" date="2014" name="BMC Genomics">
        <title>Genome and secretome analysis of the hemibiotrophic fungal pathogen, Moniliophthora roreri, which causes frosty pod rot disease of cacao: mechanisms of the biotrophic and necrotrophic phases.</title>
        <authorList>
            <person name="Meinhardt L.W."/>
            <person name="Costa G.G.L."/>
            <person name="Thomazella D.P.T."/>
            <person name="Teixeira P.J.P.L."/>
            <person name="Carazzolle M.F."/>
            <person name="Schuster S.C."/>
            <person name="Carlson J.E."/>
            <person name="Guiltinan M.J."/>
            <person name="Mieczkowski P."/>
            <person name="Farmer A."/>
            <person name="Ramaraj T."/>
            <person name="Crozier J."/>
            <person name="Davis R.E."/>
            <person name="Shao J."/>
            <person name="Melnick R.L."/>
            <person name="Pereira G.A.G."/>
            <person name="Bailey B.A."/>
        </authorList>
    </citation>
    <scope>NUCLEOTIDE SEQUENCE [LARGE SCALE GENOMIC DNA]</scope>
    <source>
        <strain evidence="2 3">MCA 2997</strain>
    </source>
</reference>
<dbReference type="AlphaFoldDB" id="V2X120"/>
<accession>V2X120</accession>